<feature type="region of interest" description="Disordered" evidence="1">
    <location>
        <begin position="121"/>
        <end position="301"/>
    </location>
</feature>
<dbReference type="RefSeq" id="XP_025356688.1">
    <property type="nucleotide sequence ID" value="XM_025502514.1"/>
</dbReference>
<name>A0A316VFT7_9BASI</name>
<feature type="region of interest" description="Disordered" evidence="1">
    <location>
        <begin position="1"/>
        <end position="26"/>
    </location>
</feature>
<organism evidence="2 3">
    <name type="scientific">Meira miltonrushii</name>
    <dbReference type="NCBI Taxonomy" id="1280837"/>
    <lineage>
        <taxon>Eukaryota</taxon>
        <taxon>Fungi</taxon>
        <taxon>Dikarya</taxon>
        <taxon>Basidiomycota</taxon>
        <taxon>Ustilaginomycotina</taxon>
        <taxon>Exobasidiomycetes</taxon>
        <taxon>Exobasidiales</taxon>
        <taxon>Brachybasidiaceae</taxon>
        <taxon>Meira</taxon>
    </lineage>
</organism>
<dbReference type="EMBL" id="KZ819603">
    <property type="protein sequence ID" value="PWN36386.1"/>
    <property type="molecule type" value="Genomic_DNA"/>
</dbReference>
<dbReference type="InParanoid" id="A0A316VFT7"/>
<evidence type="ECO:0000256" key="1">
    <source>
        <dbReference type="SAM" id="MobiDB-lite"/>
    </source>
</evidence>
<dbReference type="Proteomes" id="UP000245771">
    <property type="component" value="Unassembled WGS sequence"/>
</dbReference>
<dbReference type="PANTHER" id="PTHR38645:SF1">
    <property type="entry name" value="YALI0F12243P"/>
    <property type="match status" value="1"/>
</dbReference>
<feature type="compositionally biased region" description="Polar residues" evidence="1">
    <location>
        <begin position="139"/>
        <end position="151"/>
    </location>
</feature>
<dbReference type="GeneID" id="37024295"/>
<accession>A0A316VFT7</accession>
<gene>
    <name evidence="2" type="ORF">FA14DRAFT_54704</name>
</gene>
<sequence>MDLTNLRDSLDSSSRERHPARASAKKSELRLTKDFKAAALQLTTLYRTSLSASNRSYATGYAQSLSDILDVVLLRLQQPAATAPGFQRGESSNSQGDTDREELKWLVRYLRARIEAIRVEGEEEEKEESEEEDVAEIVRSSQPVSPEATRTSIDEAVQTNQQQQAASQDSSMQGSQHDAPTRSNFTFSAPQDSAPSLSTANRMRRGRESGGSMPRPPSNTVHQQQGSTLLTPPTMVRASSSDDEDNMRQRTPTPSRRQSNRLGKRLNGREKLSGLELFARAQNVKRRRGLGDRRDDDDGLL</sequence>
<protein>
    <submittedName>
        <fullName evidence="2">Uncharacterized protein</fullName>
    </submittedName>
</protein>
<dbReference type="PANTHER" id="PTHR38645">
    <property type="entry name" value="CHROMOSOME 9, WHOLE GENOME SHOTGUN SEQUENCE"/>
    <property type="match status" value="1"/>
</dbReference>
<dbReference type="AlphaFoldDB" id="A0A316VFT7"/>
<evidence type="ECO:0000313" key="2">
    <source>
        <dbReference type="EMBL" id="PWN36386.1"/>
    </source>
</evidence>
<feature type="compositionally biased region" description="Polar residues" evidence="1">
    <location>
        <begin position="219"/>
        <end position="231"/>
    </location>
</feature>
<proteinExistence type="predicted"/>
<feature type="compositionally biased region" description="Acidic residues" evidence="1">
    <location>
        <begin position="121"/>
        <end position="135"/>
    </location>
</feature>
<dbReference type="OrthoDB" id="21418at2759"/>
<feature type="compositionally biased region" description="Polar residues" evidence="1">
    <location>
        <begin position="181"/>
        <end position="201"/>
    </location>
</feature>
<evidence type="ECO:0000313" key="3">
    <source>
        <dbReference type="Proteomes" id="UP000245771"/>
    </source>
</evidence>
<feature type="compositionally biased region" description="Basic and acidic residues" evidence="1">
    <location>
        <begin position="8"/>
        <end position="26"/>
    </location>
</feature>
<reference evidence="2 3" key="1">
    <citation type="journal article" date="2018" name="Mol. Biol. Evol.">
        <title>Broad Genomic Sampling Reveals a Smut Pathogenic Ancestry of the Fungal Clade Ustilaginomycotina.</title>
        <authorList>
            <person name="Kijpornyongpan T."/>
            <person name="Mondo S.J."/>
            <person name="Barry K."/>
            <person name="Sandor L."/>
            <person name="Lee J."/>
            <person name="Lipzen A."/>
            <person name="Pangilinan J."/>
            <person name="LaButti K."/>
            <person name="Hainaut M."/>
            <person name="Henrissat B."/>
            <person name="Grigoriev I.V."/>
            <person name="Spatafora J.W."/>
            <person name="Aime M.C."/>
        </authorList>
    </citation>
    <scope>NUCLEOTIDE SEQUENCE [LARGE SCALE GENOMIC DNA]</scope>
    <source>
        <strain evidence="2 3">MCA 3882</strain>
    </source>
</reference>
<feature type="compositionally biased region" description="Low complexity" evidence="1">
    <location>
        <begin position="156"/>
        <end position="176"/>
    </location>
</feature>
<feature type="compositionally biased region" description="Basic and acidic residues" evidence="1">
    <location>
        <begin position="289"/>
        <end position="301"/>
    </location>
</feature>
<keyword evidence="3" id="KW-1185">Reference proteome</keyword>